<name>A0A845HSD8_9BURK</name>
<dbReference type="InterPro" id="IPR009241">
    <property type="entry name" value="HigB-like"/>
</dbReference>
<proteinExistence type="predicted"/>
<organism evidence="1 2">
    <name type="scientific">Duganella vulcania</name>
    <dbReference type="NCBI Taxonomy" id="2692166"/>
    <lineage>
        <taxon>Bacteria</taxon>
        <taxon>Pseudomonadati</taxon>
        <taxon>Pseudomonadota</taxon>
        <taxon>Betaproteobacteria</taxon>
        <taxon>Burkholderiales</taxon>
        <taxon>Oxalobacteraceae</taxon>
        <taxon>Telluria group</taxon>
        <taxon>Duganella</taxon>
    </lineage>
</organism>
<evidence type="ECO:0000313" key="2">
    <source>
        <dbReference type="Proteomes" id="UP000484875"/>
    </source>
</evidence>
<dbReference type="Pfam" id="PF05973">
    <property type="entry name" value="Gp49"/>
    <property type="match status" value="1"/>
</dbReference>
<dbReference type="NCBIfam" id="TIGR02683">
    <property type="entry name" value="upstrm_HI1419"/>
    <property type="match status" value="1"/>
</dbReference>
<dbReference type="PANTHER" id="PTHR41791:SF1">
    <property type="entry name" value="SSL7039 PROTEIN"/>
    <property type="match status" value="1"/>
</dbReference>
<reference evidence="1 2" key="1">
    <citation type="submission" date="2019-12" db="EMBL/GenBank/DDBJ databases">
        <title>Novel species isolated from a subtropical stream in China.</title>
        <authorList>
            <person name="Lu H."/>
        </authorList>
    </citation>
    <scope>NUCLEOTIDE SEQUENCE [LARGE SCALE GENOMIC DNA]</scope>
    <source>
        <strain evidence="1 2">FT107W</strain>
    </source>
</reference>
<protein>
    <submittedName>
        <fullName evidence="1">Type II toxin-antitoxin system RelE/ParE family toxin</fullName>
    </submittedName>
</protein>
<keyword evidence="2" id="KW-1185">Reference proteome</keyword>
<accession>A0A845HSD8</accession>
<dbReference type="PIRSF" id="PIRSF028744">
    <property type="entry name" value="Addict_mod_HI1419"/>
    <property type="match status" value="1"/>
</dbReference>
<dbReference type="Proteomes" id="UP000484875">
    <property type="component" value="Unassembled WGS sequence"/>
</dbReference>
<dbReference type="EMBL" id="WWCV01000072">
    <property type="protein sequence ID" value="MYN20353.1"/>
    <property type="molecule type" value="Genomic_DNA"/>
</dbReference>
<sequence length="101" mass="11441">MIEIIQSETFRKWVSNLRDRQASALVAARLLRLANGIPGDTRTIGEGVNELRLHFGPGYRVYYIHHGYAIIVLLCGGDKSSQGRDIRAAKRIARQWRLDHG</sequence>
<evidence type="ECO:0000313" key="1">
    <source>
        <dbReference type="EMBL" id="MYN20353.1"/>
    </source>
</evidence>
<dbReference type="InterPro" id="IPR014056">
    <property type="entry name" value="TypeIITA-like_toxin_pred"/>
</dbReference>
<dbReference type="AlphaFoldDB" id="A0A845HSD8"/>
<gene>
    <name evidence="1" type="ORF">GTP81_26790</name>
</gene>
<comment type="caution">
    <text evidence="1">The sequence shown here is derived from an EMBL/GenBank/DDBJ whole genome shotgun (WGS) entry which is preliminary data.</text>
</comment>
<dbReference type="RefSeq" id="WP_161092685.1">
    <property type="nucleotide sequence ID" value="NZ_WWCV01000072.1"/>
</dbReference>
<dbReference type="PANTHER" id="PTHR41791">
    <property type="entry name" value="SSL7039 PROTEIN"/>
    <property type="match status" value="1"/>
</dbReference>